<sequence>MSDPNLEDFYTRVGRIERAHSMGYGFEAPDTLGRSFYHRTPVQRRPVFRIGVFLFCACFGMKGAIHYHMGDVAFDRRVAEIEARGGFDAVQGFLMRSEPITRLVSKGIGIVVERSRL</sequence>
<reference evidence="3" key="1">
    <citation type="submission" date="2020-01" db="EMBL/GenBank/DDBJ databases">
        <title>Sphingomonas sp. strain CSW-10.</title>
        <authorList>
            <person name="Chen W.-M."/>
        </authorList>
    </citation>
    <scope>NUCLEOTIDE SEQUENCE [LARGE SCALE GENOMIC DNA]</scope>
    <source>
        <strain evidence="3">CCP-1</strain>
    </source>
</reference>
<evidence type="ECO:0000256" key="1">
    <source>
        <dbReference type="SAM" id="Phobius"/>
    </source>
</evidence>
<keyword evidence="1" id="KW-0472">Membrane</keyword>
<name>A0ABW9Y7E5_9RHOB</name>
<keyword evidence="3" id="KW-1185">Reference proteome</keyword>
<proteinExistence type="predicted"/>
<accession>A0ABW9Y7E5</accession>
<organism evidence="2 3">
    <name type="scientific">Paragemmobacter ruber</name>
    <dbReference type="NCBI Taxonomy" id="1985673"/>
    <lineage>
        <taxon>Bacteria</taxon>
        <taxon>Pseudomonadati</taxon>
        <taxon>Pseudomonadota</taxon>
        <taxon>Alphaproteobacteria</taxon>
        <taxon>Rhodobacterales</taxon>
        <taxon>Paracoccaceae</taxon>
        <taxon>Paragemmobacter</taxon>
    </lineage>
</organism>
<dbReference type="EMBL" id="JAAATW010000002">
    <property type="protein sequence ID" value="NBE07730.1"/>
    <property type="molecule type" value="Genomic_DNA"/>
</dbReference>
<protein>
    <submittedName>
        <fullName evidence="2">Uncharacterized protein</fullName>
    </submittedName>
</protein>
<comment type="caution">
    <text evidence="2">The sequence shown here is derived from an EMBL/GenBank/DDBJ whole genome shotgun (WGS) entry which is preliminary data.</text>
</comment>
<keyword evidence="1" id="KW-0812">Transmembrane</keyword>
<keyword evidence="1" id="KW-1133">Transmembrane helix</keyword>
<evidence type="ECO:0000313" key="2">
    <source>
        <dbReference type="EMBL" id="NBE07730.1"/>
    </source>
</evidence>
<dbReference type="RefSeq" id="WP_161766753.1">
    <property type="nucleotide sequence ID" value="NZ_JAAATW010000002.1"/>
</dbReference>
<gene>
    <name evidence="2" type="ORF">GU920_09290</name>
</gene>
<evidence type="ECO:0000313" key="3">
    <source>
        <dbReference type="Proteomes" id="UP001517376"/>
    </source>
</evidence>
<feature type="transmembrane region" description="Helical" evidence="1">
    <location>
        <begin position="47"/>
        <end position="67"/>
    </location>
</feature>
<dbReference type="Proteomes" id="UP001517376">
    <property type="component" value="Unassembled WGS sequence"/>
</dbReference>